<dbReference type="AlphaFoldDB" id="A0A2P6R1X5"/>
<reference evidence="2 3" key="1">
    <citation type="journal article" date="2018" name="Nat. Genet.">
        <title>The Rosa genome provides new insights in the design of modern roses.</title>
        <authorList>
            <person name="Bendahmane M."/>
        </authorList>
    </citation>
    <scope>NUCLEOTIDE SEQUENCE [LARGE SCALE GENOMIC DNA]</scope>
    <source>
        <strain evidence="3">cv. Old Blush</strain>
    </source>
</reference>
<protein>
    <submittedName>
        <fullName evidence="2">Uncharacterized protein</fullName>
    </submittedName>
</protein>
<sequence length="122" mass="13459">MGLCKPPSTLRRGALYGGQGSLRVAFLEVGESVDQHLRRSGGRKNITDQQSSLAETHLLKTTRCTAQSLPRDRHHPRHAIDKHHPSQSTPSQIRSIRPNRVGSFRSDLSTIDLIPANTDTSS</sequence>
<comment type="caution">
    <text evidence="2">The sequence shown here is derived from an EMBL/GenBank/DDBJ whole genome shotgun (WGS) entry which is preliminary data.</text>
</comment>
<accession>A0A2P6R1X5</accession>
<evidence type="ECO:0000313" key="2">
    <source>
        <dbReference type="EMBL" id="PRQ40443.1"/>
    </source>
</evidence>
<evidence type="ECO:0000313" key="3">
    <source>
        <dbReference type="Proteomes" id="UP000238479"/>
    </source>
</evidence>
<evidence type="ECO:0000256" key="1">
    <source>
        <dbReference type="SAM" id="MobiDB-lite"/>
    </source>
</evidence>
<keyword evidence="3" id="KW-1185">Reference proteome</keyword>
<dbReference type="EMBL" id="PDCK01000042">
    <property type="protein sequence ID" value="PRQ40443.1"/>
    <property type="molecule type" value="Genomic_DNA"/>
</dbReference>
<dbReference type="Proteomes" id="UP000238479">
    <property type="component" value="Chromosome 4"/>
</dbReference>
<organism evidence="2 3">
    <name type="scientific">Rosa chinensis</name>
    <name type="common">China rose</name>
    <dbReference type="NCBI Taxonomy" id="74649"/>
    <lineage>
        <taxon>Eukaryota</taxon>
        <taxon>Viridiplantae</taxon>
        <taxon>Streptophyta</taxon>
        <taxon>Embryophyta</taxon>
        <taxon>Tracheophyta</taxon>
        <taxon>Spermatophyta</taxon>
        <taxon>Magnoliopsida</taxon>
        <taxon>eudicotyledons</taxon>
        <taxon>Gunneridae</taxon>
        <taxon>Pentapetalae</taxon>
        <taxon>rosids</taxon>
        <taxon>fabids</taxon>
        <taxon>Rosales</taxon>
        <taxon>Rosaceae</taxon>
        <taxon>Rosoideae</taxon>
        <taxon>Rosoideae incertae sedis</taxon>
        <taxon>Rosa</taxon>
    </lineage>
</organism>
<dbReference type="Gramene" id="PRQ40443">
    <property type="protein sequence ID" value="PRQ40443"/>
    <property type="gene ID" value="RchiOBHm_Chr4g0436051"/>
</dbReference>
<feature type="region of interest" description="Disordered" evidence="1">
    <location>
        <begin position="37"/>
        <end position="101"/>
    </location>
</feature>
<proteinExistence type="predicted"/>
<name>A0A2P6R1X5_ROSCH</name>
<gene>
    <name evidence="2" type="ORF">RchiOBHm_Chr4g0436051</name>
</gene>